<dbReference type="EMBL" id="JACBKZ010000014">
    <property type="protein sequence ID" value="KAF5932544.1"/>
    <property type="molecule type" value="Genomic_DNA"/>
</dbReference>
<name>A0A7J7FZY8_CAMSI</name>
<comment type="caution">
    <text evidence="1">The sequence shown here is derived from an EMBL/GenBank/DDBJ whole genome shotgun (WGS) entry which is preliminary data.</text>
</comment>
<reference evidence="2" key="1">
    <citation type="journal article" date="2020" name="Nat. Commun.">
        <title>Genome assembly of wild tea tree DASZ reveals pedigree and selection history of tea varieties.</title>
        <authorList>
            <person name="Zhang W."/>
            <person name="Zhang Y."/>
            <person name="Qiu H."/>
            <person name="Guo Y."/>
            <person name="Wan H."/>
            <person name="Zhang X."/>
            <person name="Scossa F."/>
            <person name="Alseekh S."/>
            <person name="Zhang Q."/>
            <person name="Wang P."/>
            <person name="Xu L."/>
            <person name="Schmidt M.H."/>
            <person name="Jia X."/>
            <person name="Li D."/>
            <person name="Zhu A."/>
            <person name="Guo F."/>
            <person name="Chen W."/>
            <person name="Ni D."/>
            <person name="Usadel B."/>
            <person name="Fernie A.R."/>
            <person name="Wen W."/>
        </authorList>
    </citation>
    <scope>NUCLEOTIDE SEQUENCE [LARGE SCALE GENOMIC DNA]</scope>
    <source>
        <strain evidence="2">cv. G240</strain>
    </source>
</reference>
<evidence type="ECO:0000313" key="2">
    <source>
        <dbReference type="Proteomes" id="UP000593564"/>
    </source>
</evidence>
<organism evidence="1 2">
    <name type="scientific">Camellia sinensis</name>
    <name type="common">Tea plant</name>
    <name type="synonym">Thea sinensis</name>
    <dbReference type="NCBI Taxonomy" id="4442"/>
    <lineage>
        <taxon>Eukaryota</taxon>
        <taxon>Viridiplantae</taxon>
        <taxon>Streptophyta</taxon>
        <taxon>Embryophyta</taxon>
        <taxon>Tracheophyta</taxon>
        <taxon>Spermatophyta</taxon>
        <taxon>Magnoliopsida</taxon>
        <taxon>eudicotyledons</taxon>
        <taxon>Gunneridae</taxon>
        <taxon>Pentapetalae</taxon>
        <taxon>asterids</taxon>
        <taxon>Ericales</taxon>
        <taxon>Theaceae</taxon>
        <taxon>Camellia</taxon>
    </lineage>
</organism>
<sequence>MEGVTENPLVAIDETAQGDDLTPANMLRKETIAARHGLNFDLPTTSANETMQAIIEQAKKNEQRLEIMIAEN</sequence>
<reference evidence="1 2" key="2">
    <citation type="submission" date="2020-07" db="EMBL/GenBank/DDBJ databases">
        <title>Genome assembly of wild tea tree DASZ reveals pedigree and selection history of tea varieties.</title>
        <authorList>
            <person name="Zhang W."/>
        </authorList>
    </citation>
    <scope>NUCLEOTIDE SEQUENCE [LARGE SCALE GENOMIC DNA]</scope>
    <source>
        <strain evidence="2">cv. G240</strain>
        <tissue evidence="1">Leaf</tissue>
    </source>
</reference>
<proteinExistence type="predicted"/>
<protein>
    <submittedName>
        <fullName evidence="1">Uncharacterized protein</fullName>
    </submittedName>
</protein>
<dbReference type="Proteomes" id="UP000593564">
    <property type="component" value="Unassembled WGS sequence"/>
</dbReference>
<gene>
    <name evidence="1" type="ORF">HYC85_028715</name>
</gene>
<accession>A0A7J7FZY8</accession>
<keyword evidence="2" id="KW-1185">Reference proteome</keyword>
<evidence type="ECO:0000313" key="1">
    <source>
        <dbReference type="EMBL" id="KAF5932544.1"/>
    </source>
</evidence>
<dbReference type="AlphaFoldDB" id="A0A7J7FZY8"/>